<evidence type="ECO:0000313" key="1">
    <source>
        <dbReference type="EMBL" id="MBY79088.1"/>
    </source>
</evidence>
<dbReference type="OrthoDB" id="6630707at2759"/>
<sequence>MVCHKTLRNTSVDRLKTHRNICLFTSIPIPPKSSSPQSISNLMVSNNASKRKRIFINTSDSSDSEQIDTPNENKLKETPLTISQIVSILSAQNDTLTFVPATCSTPNKANINDNSKYSDDYDIDNTIKVSTDSSDSTPTTSKKSIEFNFKEKKKKDKTMLQGPVRSFCDKITPSEIDKCNLALAKLFFGCNIPFLVIESLHFKNFCQSLRPAYKVSTRKVLSGRLLDDVFMKFCQSNSFKKNSALLIDG</sequence>
<protein>
    <submittedName>
        <fullName evidence="1">Uncharacterized protein</fullName>
    </submittedName>
</protein>
<dbReference type="EMBL" id="GGMS01009885">
    <property type="protein sequence ID" value="MBY79088.1"/>
    <property type="molecule type" value="Transcribed_RNA"/>
</dbReference>
<name>A0A2S2QN09_9HEMI</name>
<accession>A0A2S2QN09</accession>
<dbReference type="AlphaFoldDB" id="A0A2S2QN09"/>
<gene>
    <name evidence="1" type="ORF">g.156541</name>
</gene>
<organism evidence="1">
    <name type="scientific">Sipha flava</name>
    <name type="common">yellow sugarcane aphid</name>
    <dbReference type="NCBI Taxonomy" id="143950"/>
    <lineage>
        <taxon>Eukaryota</taxon>
        <taxon>Metazoa</taxon>
        <taxon>Ecdysozoa</taxon>
        <taxon>Arthropoda</taxon>
        <taxon>Hexapoda</taxon>
        <taxon>Insecta</taxon>
        <taxon>Pterygota</taxon>
        <taxon>Neoptera</taxon>
        <taxon>Paraneoptera</taxon>
        <taxon>Hemiptera</taxon>
        <taxon>Sternorrhyncha</taxon>
        <taxon>Aphidomorpha</taxon>
        <taxon>Aphidoidea</taxon>
        <taxon>Aphididae</taxon>
        <taxon>Sipha</taxon>
    </lineage>
</organism>
<reference evidence="1" key="1">
    <citation type="submission" date="2018-04" db="EMBL/GenBank/DDBJ databases">
        <title>Transcriptome assembly of Sipha flava.</title>
        <authorList>
            <person name="Scully E.D."/>
            <person name="Geib S.M."/>
            <person name="Palmer N.A."/>
            <person name="Koch K."/>
            <person name="Bradshaw J."/>
            <person name="Heng-Moss T."/>
            <person name="Sarath G."/>
        </authorList>
    </citation>
    <scope>NUCLEOTIDE SEQUENCE</scope>
</reference>
<proteinExistence type="predicted"/>